<dbReference type="Gene3D" id="3.30.750.24">
    <property type="entry name" value="STAS domain"/>
    <property type="match status" value="1"/>
</dbReference>
<comment type="caution">
    <text evidence="2">The sequence shown here is derived from an EMBL/GenBank/DDBJ whole genome shotgun (WGS) entry which is preliminary data.</text>
</comment>
<accession>A0ABW9XA87</accession>
<dbReference type="EMBL" id="JAAAPO010000001">
    <property type="protein sequence ID" value="NBC35415.1"/>
    <property type="molecule type" value="Genomic_DNA"/>
</dbReference>
<dbReference type="Proteomes" id="UP000753724">
    <property type="component" value="Unassembled WGS sequence"/>
</dbReference>
<evidence type="ECO:0000313" key="2">
    <source>
        <dbReference type="EMBL" id="NBC35415.1"/>
    </source>
</evidence>
<name>A0ABW9XA87_9SPHN</name>
<dbReference type="InterPro" id="IPR058548">
    <property type="entry name" value="MlaB-like_STAS"/>
</dbReference>
<dbReference type="CDD" id="cd07043">
    <property type="entry name" value="STAS_anti-anti-sigma_factors"/>
    <property type="match status" value="1"/>
</dbReference>
<feature type="domain" description="STAS" evidence="1">
    <location>
        <begin position="1"/>
        <end position="87"/>
    </location>
</feature>
<reference evidence="3" key="1">
    <citation type="submission" date="2020-01" db="EMBL/GenBank/DDBJ databases">
        <title>Sphingomonas sp. strain CSW-10.</title>
        <authorList>
            <person name="Chen W.-M."/>
        </authorList>
    </citation>
    <scope>NUCLEOTIDE SEQUENCE [LARGE SCALE GENOMIC DNA]</scope>
    <source>
        <strain evidence="3">FSY-8</strain>
    </source>
</reference>
<dbReference type="InterPro" id="IPR002645">
    <property type="entry name" value="STAS_dom"/>
</dbReference>
<dbReference type="PROSITE" id="PS50801">
    <property type="entry name" value="STAS"/>
    <property type="match status" value="1"/>
</dbReference>
<organism evidence="2 3">
    <name type="scientific">Novosphingobium ovatum</name>
    <dbReference type="NCBI Taxonomy" id="1908523"/>
    <lineage>
        <taxon>Bacteria</taxon>
        <taxon>Pseudomonadati</taxon>
        <taxon>Pseudomonadota</taxon>
        <taxon>Alphaproteobacteria</taxon>
        <taxon>Sphingomonadales</taxon>
        <taxon>Sphingomonadaceae</taxon>
        <taxon>Novosphingobium</taxon>
    </lineage>
</organism>
<dbReference type="RefSeq" id="WP_161716683.1">
    <property type="nucleotide sequence ID" value="NZ_JAAAPO010000001.1"/>
</dbReference>
<proteinExistence type="predicted"/>
<sequence>MQTIRAQLLDALAQDAPIEMDLTGVTRIDLAAIQLIESARRQAVGTGQPFTLAEPTPACLRNTLKLAGFNHAADPALRAFWFNGDPQ</sequence>
<evidence type="ECO:0000259" key="1">
    <source>
        <dbReference type="PROSITE" id="PS50801"/>
    </source>
</evidence>
<dbReference type="InterPro" id="IPR036513">
    <property type="entry name" value="STAS_dom_sf"/>
</dbReference>
<dbReference type="SUPFAM" id="SSF52091">
    <property type="entry name" value="SpoIIaa-like"/>
    <property type="match status" value="1"/>
</dbReference>
<evidence type="ECO:0000313" key="3">
    <source>
        <dbReference type="Proteomes" id="UP000753724"/>
    </source>
</evidence>
<dbReference type="Pfam" id="PF13466">
    <property type="entry name" value="STAS_2"/>
    <property type="match status" value="1"/>
</dbReference>
<gene>
    <name evidence="2" type="ORF">GTZ99_02460</name>
</gene>
<protein>
    <submittedName>
        <fullName evidence="2">STAS domain-containing protein</fullName>
    </submittedName>
</protein>
<keyword evidence="3" id="KW-1185">Reference proteome</keyword>